<dbReference type="AlphaFoldDB" id="A0A6M4A7V3"/>
<dbReference type="KEGG" id="upi:EJG51_014275"/>
<name>A0A6M4A7V3_9BURK</name>
<gene>
    <name evidence="1" type="ORF">EJG51_014275</name>
</gene>
<accession>A0A6M4A7V3</accession>
<organism evidence="1 2">
    <name type="scientific">Undibacterium piscinae</name>
    <dbReference type="NCBI Taxonomy" id="2495591"/>
    <lineage>
        <taxon>Bacteria</taxon>
        <taxon>Pseudomonadati</taxon>
        <taxon>Pseudomonadota</taxon>
        <taxon>Betaproteobacteria</taxon>
        <taxon>Burkholderiales</taxon>
        <taxon>Oxalobacteraceae</taxon>
        <taxon>Undibacterium</taxon>
    </lineage>
</organism>
<sequence length="319" mass="34267">MKAKSLALLLGAACLLPVLLYLVFARYDGPQAPALSLNDSYHPVIASAPLITRSAPLVSATVSALPQNMTQTSANPLERSEDLRAIYQQFKDSANASERHIAWRAWSACFPTFIGAQGQSATIENLTAALPAHDTKRSARVDAYRALQGRCKAYSDMRREEMLATTRQLQQAYDSGTNLSPGEAAAKLLAEGKTAEAVQMARAIVLSQDPFAIHSLRDFIQPYVVQQVDAQMAASRERPDLRGLAFSLAACQMGLECGPGSLSALQLCASIGACSGSVSERYLQALPDQADRDALQQESRRVLDALRSADFAALGLLAP</sequence>
<proteinExistence type="predicted"/>
<dbReference type="OrthoDB" id="8775694at2"/>
<evidence type="ECO:0000313" key="2">
    <source>
        <dbReference type="Proteomes" id="UP000274350"/>
    </source>
</evidence>
<protein>
    <submittedName>
        <fullName evidence="1">Uncharacterized protein</fullName>
    </submittedName>
</protein>
<dbReference type="Proteomes" id="UP000274350">
    <property type="component" value="Chromosome"/>
</dbReference>
<dbReference type="EMBL" id="CP051152">
    <property type="protein sequence ID" value="QJQ06810.1"/>
    <property type="molecule type" value="Genomic_DNA"/>
</dbReference>
<keyword evidence="2" id="KW-1185">Reference proteome</keyword>
<evidence type="ECO:0000313" key="1">
    <source>
        <dbReference type="EMBL" id="QJQ06810.1"/>
    </source>
</evidence>
<reference evidence="1 2" key="1">
    <citation type="journal article" date="2019" name="Int. J. Syst. Evol. Microbiol.">
        <title>Undibacterium piscinae sp. nov., isolated from Korean shiner intestine.</title>
        <authorList>
            <person name="Lee S.Y."/>
            <person name="Kang W."/>
            <person name="Kim P.S."/>
            <person name="Kim H.S."/>
            <person name="Sung H."/>
            <person name="Shin N.R."/>
            <person name="Whon T.W."/>
            <person name="Yun J.H."/>
            <person name="Lee J.Y."/>
            <person name="Lee J.Y."/>
            <person name="Jung M.J."/>
            <person name="Jeong Y.S."/>
            <person name="Tak E.J."/>
            <person name="Han J.E."/>
            <person name="Hyun D.W."/>
            <person name="Kang M.S."/>
            <person name="Lee K.E."/>
            <person name="Lee B.H."/>
            <person name="Bae J.W."/>
        </authorList>
    </citation>
    <scope>NUCLEOTIDE SEQUENCE [LARGE SCALE GENOMIC DNA]</scope>
    <source>
        <strain evidence="1 2">S11R28</strain>
    </source>
</reference>